<comment type="caution">
    <text evidence="1">The sequence shown here is derived from an EMBL/GenBank/DDBJ whole genome shotgun (WGS) entry which is preliminary data.</text>
</comment>
<gene>
    <name evidence="1" type="ORF">C1SCF055_LOCUS10725</name>
</gene>
<evidence type="ECO:0000313" key="2">
    <source>
        <dbReference type="EMBL" id="CAL1136454.1"/>
    </source>
</evidence>
<evidence type="ECO:0000313" key="1">
    <source>
        <dbReference type="EMBL" id="CAI3983079.1"/>
    </source>
</evidence>
<dbReference type="OrthoDB" id="437464at2759"/>
<accession>A0A9P1C0X2</accession>
<reference evidence="1" key="1">
    <citation type="submission" date="2022-10" db="EMBL/GenBank/DDBJ databases">
        <authorList>
            <person name="Chen Y."/>
            <person name="Dougan E. K."/>
            <person name="Chan C."/>
            <person name="Rhodes N."/>
            <person name="Thang M."/>
        </authorList>
    </citation>
    <scope>NUCLEOTIDE SEQUENCE</scope>
</reference>
<evidence type="ECO:0000313" key="3">
    <source>
        <dbReference type="Proteomes" id="UP001152797"/>
    </source>
</evidence>
<keyword evidence="3" id="KW-1185">Reference proteome</keyword>
<protein>
    <submittedName>
        <fullName evidence="1">Uncharacterized protein</fullName>
    </submittedName>
</protein>
<proteinExistence type="predicted"/>
<sequence>MVATSPRHRPEEGFPCTLQCVAGQRRPAHHAPGHLLRKRQLTIDPGTFDRLARQLVESSLLLQCPCEEKLEAELLSVERPEVPEEAERLMARLVTQLLPRWLEDWREPWASRAEEFRLKLALECWEENVPEMDVEGTGLYTAIALELGDLPRANSAMEPLKHRDLRLAFQPAFLDDLTSHGLWSLPAGSDTGATSLPALVQRAAMVAKGDQSVNRTMAVLSGPGPSTVVGMVLCSLSPVGVSSLKVTTTLLNPCSHGGAEGNASLEDRQAASSAETKVAGDAATC</sequence>
<dbReference type="EMBL" id="CAMXCT030000773">
    <property type="protein sequence ID" value="CAL4770391.1"/>
    <property type="molecule type" value="Genomic_DNA"/>
</dbReference>
<reference evidence="2" key="2">
    <citation type="submission" date="2024-04" db="EMBL/GenBank/DDBJ databases">
        <authorList>
            <person name="Chen Y."/>
            <person name="Shah S."/>
            <person name="Dougan E. K."/>
            <person name="Thang M."/>
            <person name="Chan C."/>
        </authorList>
    </citation>
    <scope>NUCLEOTIDE SEQUENCE [LARGE SCALE GENOMIC DNA]</scope>
</reference>
<organism evidence="1">
    <name type="scientific">Cladocopium goreaui</name>
    <dbReference type="NCBI Taxonomy" id="2562237"/>
    <lineage>
        <taxon>Eukaryota</taxon>
        <taxon>Sar</taxon>
        <taxon>Alveolata</taxon>
        <taxon>Dinophyceae</taxon>
        <taxon>Suessiales</taxon>
        <taxon>Symbiodiniaceae</taxon>
        <taxon>Cladocopium</taxon>
    </lineage>
</organism>
<dbReference type="EMBL" id="CAMXCT020000773">
    <property type="protein sequence ID" value="CAL1136454.1"/>
    <property type="molecule type" value="Genomic_DNA"/>
</dbReference>
<name>A0A9P1C0X2_9DINO</name>
<dbReference type="EMBL" id="CAMXCT010000773">
    <property type="protein sequence ID" value="CAI3983079.1"/>
    <property type="molecule type" value="Genomic_DNA"/>
</dbReference>
<dbReference type="Proteomes" id="UP001152797">
    <property type="component" value="Unassembled WGS sequence"/>
</dbReference>
<dbReference type="AlphaFoldDB" id="A0A9P1C0X2"/>